<feature type="non-terminal residue" evidence="2">
    <location>
        <position position="1"/>
    </location>
</feature>
<feature type="compositionally biased region" description="Polar residues" evidence="1">
    <location>
        <begin position="600"/>
        <end position="619"/>
    </location>
</feature>
<dbReference type="Proteomes" id="UP000078597">
    <property type="component" value="Unassembled WGS sequence"/>
</dbReference>
<organism evidence="2 3">
    <name type="scientific">Plasmodium malariae</name>
    <dbReference type="NCBI Taxonomy" id="5858"/>
    <lineage>
        <taxon>Eukaryota</taxon>
        <taxon>Sar</taxon>
        <taxon>Alveolata</taxon>
        <taxon>Apicomplexa</taxon>
        <taxon>Aconoidasida</taxon>
        <taxon>Haemosporida</taxon>
        <taxon>Plasmodiidae</taxon>
        <taxon>Plasmodium</taxon>
        <taxon>Plasmodium (Plasmodium)</taxon>
    </lineage>
</organism>
<feature type="compositionally biased region" description="Basic and acidic residues" evidence="1">
    <location>
        <begin position="682"/>
        <end position="691"/>
    </location>
</feature>
<evidence type="ECO:0000256" key="1">
    <source>
        <dbReference type="SAM" id="MobiDB-lite"/>
    </source>
</evidence>
<dbReference type="VEuPathDB" id="PlasmoDB:PmUG01_00048800"/>
<feature type="compositionally biased region" description="Polar residues" evidence="1">
    <location>
        <begin position="705"/>
        <end position="724"/>
    </location>
</feature>
<name>A0A1A8WIV7_PLAMA</name>
<evidence type="ECO:0000313" key="3">
    <source>
        <dbReference type="Proteomes" id="UP000078597"/>
    </source>
</evidence>
<sequence length="1159" mass="135174">YINEGVFNKIVNHIKVNIDDIIAKNDKKVLKDKCLYLAKYLVNKKSPPSYYLPEKATWEKVLKEWLSPHYKKLDKLGGCPLIMNQNDLEILELKYNVDDFCEKRESYLDELGQSQGNPKSNSNYSSKCDLYNYSGVRGSTYFRYINEGVFNKIVNHIKVNIDDIIAKNDKKVLKDKCLYLAKYLVNKKSPPSYYLPEKATWEKVLKEWLSPHYKKLDKLGGCPLIMNQNDLEILELKYNVDDFCEKRESYLDELGQSQGNPKSNSNYSSKCDLYNVWIDGKEKYFTTKKKLFENCYEIKKTQKGRRKTCNIMDPESFSKLPKCRSTYSGVRGSTYFRYINEGVFNKIVNHIKVNIDDIIAKNDKKVLKDKCLYLAKYLVNKKSPPSYYLPEKATWEKVLKEWLSPHYKKLDKLGGCPLIMNQNDLEILELKYNVDDFCEKRESYLDELGQSQGNPKSNSNYSSKCDLYNVWIDGKEKYFTTKKKLFENCYEIKKTQKGRRKTCNIMDPESFSKLPKCRSTVQKESSQGPTQENKSLSEVTKKESEGASMLEDQQQKPVPYLQETESHPPSQHGEHSSAEKEIKQEPQTHSPVIFPPEPSSIITDDSSEDPTQSTQTEVSEVSKKFFSPELKKTPETITSHTNPEVPGKTHSFEIMTSSTRTYDIATSFPDSAISPKIPGHSSAEKEIKQEPQTHSPVIFPPEPSSIITDDSSEDPTQSTQTEVSEVSKKFFSPELKKTPETITSHTNPEVPGKTHSFEIMTSSTRTYDIATSFPDSAISPKIPGYAFIWILKKKNKIKRRHIKLLRILTPSLSRKKRELLTNVYLENTINDNEETMKRIKINEHNVNNNIHTSKQKKDKFKTIVEIHMEILEELRNDEWENKKGEFLGLCLKLFTKEKYITYSNFSSEEIIIENTKSIKDIEKKKILWNKWIKEHKNISEKLNKTEWFNNLKNEWKKKKASIKNNDELKMNFPNEILKDSFSEKEKDLWRQWIAKKRMIIEQYLEQEWFEGMTQEFLNILNEDINEGTKNNISMLNTEELLKTEPYEELYNYMKKKLLAKLSILVLMMIVEDSKKEDFIENEESHLDSSINDLKTEINLERKSDVTKEIIRVNGNVLENYENRQVRAYIGEKSFSQEVEDWINEVDISENSIYNENSVV</sequence>
<reference evidence="3" key="1">
    <citation type="submission" date="2016-05" db="EMBL/GenBank/DDBJ databases">
        <authorList>
            <person name="Naeem Raeece"/>
        </authorList>
    </citation>
    <scope>NUCLEOTIDE SEQUENCE [LARGE SCALE GENOMIC DNA]</scope>
</reference>
<proteinExistence type="predicted"/>
<feature type="region of interest" description="Disordered" evidence="1">
    <location>
        <begin position="514"/>
        <end position="650"/>
    </location>
</feature>
<dbReference type="AlphaFoldDB" id="A0A1A8WIV7"/>
<evidence type="ECO:0000313" key="2">
    <source>
        <dbReference type="EMBL" id="SBS92863.1"/>
    </source>
</evidence>
<gene>
    <name evidence="2" type="ORF">PMALA_037540</name>
</gene>
<protein>
    <submittedName>
        <fullName evidence="2">STP1 protein</fullName>
    </submittedName>
</protein>
<dbReference type="VEuPathDB" id="PlasmoDB:PmUG01_00061800"/>
<feature type="compositionally biased region" description="Basic and acidic residues" evidence="1">
    <location>
        <begin position="572"/>
        <end position="586"/>
    </location>
</feature>
<dbReference type="EMBL" id="FLQW01002276">
    <property type="protein sequence ID" value="SBS92863.1"/>
    <property type="molecule type" value="Genomic_DNA"/>
</dbReference>
<feature type="region of interest" description="Disordered" evidence="1">
    <location>
        <begin position="668"/>
        <end position="730"/>
    </location>
</feature>
<feature type="compositionally biased region" description="Polar residues" evidence="1">
    <location>
        <begin position="519"/>
        <end position="538"/>
    </location>
</feature>
<accession>A0A1A8WIV7</accession>